<sequence length="306" mass="33149">MRLRVFTEPQQGASYETLLRVAKAAEDLDFDAFYRSDHYLAMGGDGLPGPTDAWITLAGLARETSRIRLGTLMTAATFRLPGPLAIQVAQVDAMSGGRVELGLGSGWFEQEHTAYGIPFPKEKFSRLEEQLEIITGLWSTPVGEKFGYDGTHYTLRDSPALPKPAQSTVPLLIGGHGKVRTPALAARFADEFNIPFASLEDTRRQFARVRAAAGEAGRPDGDIVMSNALVACVGKDDAETARRAAAIGRDVAELKEHGLAGSPAEVVDKIGRYGQAGSSRIYLQILDLSDLDHLQLISEQVRTQLP</sequence>
<dbReference type="InterPro" id="IPR050172">
    <property type="entry name" value="SsuD_RutA_monooxygenase"/>
</dbReference>
<evidence type="ECO:0000256" key="2">
    <source>
        <dbReference type="ARBA" id="ARBA00022643"/>
    </source>
</evidence>
<dbReference type="Proteomes" id="UP000176087">
    <property type="component" value="Unassembled WGS sequence"/>
</dbReference>
<dbReference type="PATRIC" id="fig|933944.5.peg.3707"/>
<proteinExistence type="predicted"/>
<dbReference type="PANTHER" id="PTHR42847">
    <property type="entry name" value="ALKANESULFONATE MONOOXYGENASE"/>
    <property type="match status" value="1"/>
</dbReference>
<comment type="caution">
    <text evidence="6">The sequence shown here is derived from an EMBL/GenBank/DDBJ whole genome shotgun (WGS) entry which is preliminary data.</text>
</comment>
<evidence type="ECO:0000259" key="5">
    <source>
        <dbReference type="Pfam" id="PF00296"/>
    </source>
</evidence>
<evidence type="ECO:0000256" key="3">
    <source>
        <dbReference type="ARBA" id="ARBA00023002"/>
    </source>
</evidence>
<keyword evidence="3" id="KW-0560">Oxidoreductase</keyword>
<dbReference type="InterPro" id="IPR019952">
    <property type="entry name" value="F420_OxRdatse_Rv1855c_pred"/>
</dbReference>
<dbReference type="OrthoDB" id="143323at2"/>
<reference evidence="6 7" key="1">
    <citation type="journal article" date="2016" name="Front. Microbiol.">
        <title>Comparative Genomics Analysis of Streptomyces Species Reveals Their Adaptation to the Marine Environment and Their Diversity at the Genomic Level.</title>
        <authorList>
            <person name="Tian X."/>
            <person name="Zhang Z."/>
            <person name="Yang T."/>
            <person name="Chen M."/>
            <person name="Li J."/>
            <person name="Chen F."/>
            <person name="Yang J."/>
            <person name="Li W."/>
            <person name="Zhang B."/>
            <person name="Zhang Z."/>
            <person name="Wu J."/>
            <person name="Zhang C."/>
            <person name="Long L."/>
            <person name="Xiao J."/>
        </authorList>
    </citation>
    <scope>NUCLEOTIDE SEQUENCE [LARGE SCALE GENOMIC DNA]</scope>
    <source>
        <strain evidence="6 7">SCSIO 10390</strain>
    </source>
</reference>
<dbReference type="NCBIfam" id="TIGR03560">
    <property type="entry name" value="F420_Rv1855c"/>
    <property type="match status" value="1"/>
</dbReference>
<gene>
    <name evidence="6" type="ORF">AN215_27800</name>
</gene>
<keyword evidence="4" id="KW-0503">Monooxygenase</keyword>
<evidence type="ECO:0000313" key="7">
    <source>
        <dbReference type="Proteomes" id="UP000176087"/>
    </source>
</evidence>
<dbReference type="STRING" id="933944.AN215_27800"/>
<keyword evidence="7" id="KW-1185">Reference proteome</keyword>
<accession>A0A1E7JI17</accession>
<dbReference type="Pfam" id="PF00296">
    <property type="entry name" value="Bac_luciferase"/>
    <property type="match status" value="1"/>
</dbReference>
<dbReference type="PANTHER" id="PTHR42847:SF4">
    <property type="entry name" value="ALKANESULFONATE MONOOXYGENASE-RELATED"/>
    <property type="match status" value="1"/>
</dbReference>
<evidence type="ECO:0000256" key="1">
    <source>
        <dbReference type="ARBA" id="ARBA00022630"/>
    </source>
</evidence>
<dbReference type="GO" id="GO:0046306">
    <property type="term" value="P:alkanesulfonate catabolic process"/>
    <property type="evidence" value="ECO:0007669"/>
    <property type="project" value="TreeGrafter"/>
</dbReference>
<dbReference type="AlphaFoldDB" id="A0A1E7JI17"/>
<evidence type="ECO:0000256" key="4">
    <source>
        <dbReference type="ARBA" id="ARBA00023033"/>
    </source>
</evidence>
<name>A0A1E7JI17_9ACTN</name>
<dbReference type="Gene3D" id="3.20.20.30">
    <property type="entry name" value="Luciferase-like domain"/>
    <property type="match status" value="1"/>
</dbReference>
<keyword evidence="1" id="KW-0285">Flavoprotein</keyword>
<dbReference type="SUPFAM" id="SSF51679">
    <property type="entry name" value="Bacterial luciferase-like"/>
    <property type="match status" value="1"/>
</dbReference>
<dbReference type="RefSeq" id="WP_070010471.1">
    <property type="nucleotide sequence ID" value="NZ_LJGS01000039.1"/>
</dbReference>
<dbReference type="EMBL" id="LJGT01000041">
    <property type="protein sequence ID" value="OEU86113.1"/>
    <property type="molecule type" value="Genomic_DNA"/>
</dbReference>
<dbReference type="GO" id="GO:0008726">
    <property type="term" value="F:alkanesulfonate monooxygenase activity"/>
    <property type="evidence" value="ECO:0007669"/>
    <property type="project" value="TreeGrafter"/>
</dbReference>
<feature type="domain" description="Luciferase-like" evidence="5">
    <location>
        <begin position="6"/>
        <end position="247"/>
    </location>
</feature>
<dbReference type="InterPro" id="IPR036661">
    <property type="entry name" value="Luciferase-like_sf"/>
</dbReference>
<dbReference type="InterPro" id="IPR011251">
    <property type="entry name" value="Luciferase-like_dom"/>
</dbReference>
<evidence type="ECO:0000313" key="6">
    <source>
        <dbReference type="EMBL" id="OEU86113.1"/>
    </source>
</evidence>
<organism evidence="6 7">
    <name type="scientific">Streptomyces abyssalis</name>
    <dbReference type="NCBI Taxonomy" id="933944"/>
    <lineage>
        <taxon>Bacteria</taxon>
        <taxon>Bacillati</taxon>
        <taxon>Actinomycetota</taxon>
        <taxon>Actinomycetes</taxon>
        <taxon>Kitasatosporales</taxon>
        <taxon>Streptomycetaceae</taxon>
        <taxon>Streptomyces</taxon>
    </lineage>
</organism>
<protein>
    <submittedName>
        <fullName evidence="6">F420-dependent oxidoreductase</fullName>
    </submittedName>
</protein>
<keyword evidence="2" id="KW-0288">FMN</keyword>